<keyword evidence="1" id="KW-0732">Signal</keyword>
<dbReference type="NCBIfam" id="TIGR02795">
    <property type="entry name" value="tol_pal_ybgF"/>
    <property type="match status" value="1"/>
</dbReference>
<comment type="caution">
    <text evidence="5">The sequence shown here is derived from an EMBL/GenBank/DDBJ whole genome shotgun (WGS) entry which is preliminary data.</text>
</comment>
<dbReference type="Gene3D" id="1.25.40.10">
    <property type="entry name" value="Tetratricopeptide repeat domain"/>
    <property type="match status" value="1"/>
</dbReference>
<dbReference type="PROSITE" id="PS50005">
    <property type="entry name" value="TPR"/>
    <property type="match status" value="1"/>
</dbReference>
<keyword evidence="6" id="KW-1185">Reference proteome</keyword>
<reference evidence="5 6" key="1">
    <citation type="submission" date="2019-03" db="EMBL/GenBank/DDBJ databases">
        <title>Genomic Encyclopedia of Type Strains, Phase IV (KMG-IV): sequencing the most valuable type-strain genomes for metagenomic binning, comparative biology and taxonomic classification.</title>
        <authorList>
            <person name="Goeker M."/>
        </authorList>
    </citation>
    <scope>NUCLEOTIDE SEQUENCE [LARGE SCALE GENOMIC DNA]</scope>
    <source>
        <strain evidence="5 6">DSM 23344</strain>
    </source>
</reference>
<keyword evidence="1" id="KW-0132">Cell division</keyword>
<keyword evidence="1" id="KW-0574">Periplasm</keyword>
<evidence type="ECO:0000256" key="2">
    <source>
        <dbReference type="PROSITE-ProRule" id="PRU00339"/>
    </source>
</evidence>
<feature type="compositionally biased region" description="Polar residues" evidence="3">
    <location>
        <begin position="148"/>
        <end position="158"/>
    </location>
</feature>
<gene>
    <name evidence="1" type="primary">cpoB</name>
    <name evidence="5" type="ORF">EV688_103322</name>
</gene>
<comment type="subcellular location">
    <subcellularLocation>
        <location evidence="1">Periplasm</location>
    </subcellularLocation>
</comment>
<dbReference type="EMBL" id="SLWX01000003">
    <property type="protein sequence ID" value="TCO77306.1"/>
    <property type="molecule type" value="Genomic_DNA"/>
</dbReference>
<comment type="similarity">
    <text evidence="1">Belongs to the CpoB family.</text>
</comment>
<keyword evidence="2" id="KW-0802">TPR repeat</keyword>
<dbReference type="SUPFAM" id="SSF48452">
    <property type="entry name" value="TPR-like"/>
    <property type="match status" value="1"/>
</dbReference>
<dbReference type="InterPro" id="IPR014162">
    <property type="entry name" value="CpoB_C"/>
</dbReference>
<feature type="domain" description="YbgF trimerisation" evidence="4">
    <location>
        <begin position="80"/>
        <end position="140"/>
    </location>
</feature>
<name>A0A4R2L0T2_9GAMM</name>
<dbReference type="GO" id="GO:0030288">
    <property type="term" value="C:outer membrane-bounded periplasmic space"/>
    <property type="evidence" value="ECO:0007669"/>
    <property type="project" value="UniProtKB-UniRule"/>
</dbReference>
<dbReference type="InterPro" id="IPR034706">
    <property type="entry name" value="CpoB"/>
</dbReference>
<dbReference type="InterPro" id="IPR032519">
    <property type="entry name" value="YbgF_tri"/>
</dbReference>
<feature type="region of interest" description="Disordered" evidence="3">
    <location>
        <begin position="29"/>
        <end position="63"/>
    </location>
</feature>
<dbReference type="AlphaFoldDB" id="A0A4R2L0T2"/>
<accession>A0A4R2L0T2</accession>
<sequence length="289" mass="32024">MRAAGLTLVVGPASFGLLAQDYIDVEAERERARQSGGSVEQPQVSTQRPLAPSEGARSYGLDRQPAETVYRPLATDANQGSQQNVGDLFVQVQELQQEVMRLNGVVEQQANDIRVLKEQSLERYMDLDRRLAGGSARVPAPVRDAGSGQANTPPSNGRVSAEQPGEGDAYRAAYALVRSQEFDEAVTSFKQFLDRYPDGRYAPNAHYWLGELYLVVKPAAPELARQSFTLLLDEYPQNAKVPDAMYKLGQVHYVKGNRDKAREYLDRVIREHGDSAAANLAREFIDQNL</sequence>
<dbReference type="Gene3D" id="1.20.5.110">
    <property type="match status" value="1"/>
</dbReference>
<dbReference type="GO" id="GO:0043093">
    <property type="term" value="P:FtsZ-dependent cytokinesis"/>
    <property type="evidence" value="ECO:0007669"/>
    <property type="project" value="UniProtKB-UniRule"/>
</dbReference>
<dbReference type="Pfam" id="PF16331">
    <property type="entry name" value="TolA_bind_tri"/>
    <property type="match status" value="1"/>
</dbReference>
<keyword evidence="1" id="KW-0131">Cell cycle</keyword>
<dbReference type="GO" id="GO:0070206">
    <property type="term" value="P:protein trimerization"/>
    <property type="evidence" value="ECO:0007669"/>
    <property type="project" value="InterPro"/>
</dbReference>
<protein>
    <recommendedName>
        <fullName evidence="1">Cell division coordinator CpoB</fullName>
    </recommendedName>
</protein>
<feature type="compositionally biased region" description="Polar residues" evidence="3">
    <location>
        <begin position="35"/>
        <end position="48"/>
    </location>
</feature>
<comment type="function">
    <text evidence="1">Mediates coordination of peptidoglycan synthesis and outer membrane constriction during cell division.</text>
</comment>
<dbReference type="InterPro" id="IPR011990">
    <property type="entry name" value="TPR-like_helical_dom_sf"/>
</dbReference>
<evidence type="ECO:0000313" key="5">
    <source>
        <dbReference type="EMBL" id="TCO77306.1"/>
    </source>
</evidence>
<feature type="repeat" description="TPR" evidence="2">
    <location>
        <begin position="242"/>
        <end position="275"/>
    </location>
</feature>
<evidence type="ECO:0000313" key="6">
    <source>
        <dbReference type="Proteomes" id="UP000294980"/>
    </source>
</evidence>
<feature type="region of interest" description="Disordered" evidence="3">
    <location>
        <begin position="133"/>
        <end position="165"/>
    </location>
</feature>
<evidence type="ECO:0000256" key="3">
    <source>
        <dbReference type="SAM" id="MobiDB-lite"/>
    </source>
</evidence>
<proteinExistence type="inferred from homology"/>
<dbReference type="HAMAP" id="MF_02066">
    <property type="entry name" value="CpoB"/>
    <property type="match status" value="1"/>
</dbReference>
<dbReference type="Pfam" id="PF13432">
    <property type="entry name" value="TPR_16"/>
    <property type="match status" value="1"/>
</dbReference>
<dbReference type="Proteomes" id="UP000294980">
    <property type="component" value="Unassembled WGS sequence"/>
</dbReference>
<organism evidence="5 6">
    <name type="scientific">Chromatocurvus halotolerans</name>
    <dbReference type="NCBI Taxonomy" id="1132028"/>
    <lineage>
        <taxon>Bacteria</taxon>
        <taxon>Pseudomonadati</taxon>
        <taxon>Pseudomonadota</taxon>
        <taxon>Gammaproteobacteria</taxon>
        <taxon>Cellvibrionales</taxon>
        <taxon>Halieaceae</taxon>
        <taxon>Chromatocurvus</taxon>
    </lineage>
</organism>
<dbReference type="InterPro" id="IPR019734">
    <property type="entry name" value="TPR_rpt"/>
</dbReference>
<evidence type="ECO:0000256" key="1">
    <source>
        <dbReference type="HAMAP-Rule" id="MF_02066"/>
    </source>
</evidence>
<dbReference type="Pfam" id="PF13174">
    <property type="entry name" value="TPR_6"/>
    <property type="match status" value="1"/>
</dbReference>
<evidence type="ECO:0000259" key="4">
    <source>
        <dbReference type="Pfam" id="PF16331"/>
    </source>
</evidence>